<dbReference type="PANTHER" id="PTHR11106">
    <property type="entry name" value="GANGLIOSIDE INDUCED DIFFERENTIATION ASSOCIATED PROTEIN 2-RELATED"/>
    <property type="match status" value="1"/>
</dbReference>
<evidence type="ECO:0000313" key="7">
    <source>
        <dbReference type="Proteomes" id="UP001148838"/>
    </source>
</evidence>
<reference evidence="6 7" key="1">
    <citation type="journal article" date="2022" name="Allergy">
        <title>Genome assembly and annotation of Periplaneta americana reveal a comprehensive cockroach allergen profile.</title>
        <authorList>
            <person name="Wang L."/>
            <person name="Xiong Q."/>
            <person name="Saelim N."/>
            <person name="Wang L."/>
            <person name="Nong W."/>
            <person name="Wan A.T."/>
            <person name="Shi M."/>
            <person name="Liu X."/>
            <person name="Cao Q."/>
            <person name="Hui J.H.L."/>
            <person name="Sookrung N."/>
            <person name="Leung T.F."/>
            <person name="Tungtrongchitr A."/>
            <person name="Tsui S.K.W."/>
        </authorList>
    </citation>
    <scope>NUCLEOTIDE SEQUENCE [LARGE SCALE GENOMIC DNA]</scope>
    <source>
        <strain evidence="6">PWHHKU_190912</strain>
    </source>
</reference>
<evidence type="ECO:0000256" key="1">
    <source>
        <dbReference type="ARBA" id="ARBA00004286"/>
    </source>
</evidence>
<name>A0ABQ8U0N7_PERAM</name>
<comment type="subcellular location">
    <subcellularLocation>
        <location evidence="1">Chromosome</location>
    </subcellularLocation>
</comment>
<evidence type="ECO:0000256" key="4">
    <source>
        <dbReference type="SAM" id="MobiDB-lite"/>
    </source>
</evidence>
<dbReference type="SMART" id="SM00506">
    <property type="entry name" value="A1pp"/>
    <property type="match status" value="1"/>
</dbReference>
<dbReference type="InterPro" id="IPR035796">
    <property type="entry name" value="Macro_H2A"/>
</dbReference>
<dbReference type="Gene3D" id="3.40.220.10">
    <property type="entry name" value="Leucine Aminopeptidase, subunit E, domain 1"/>
    <property type="match status" value="1"/>
</dbReference>
<dbReference type="InterPro" id="IPR002589">
    <property type="entry name" value="Macro_dom"/>
</dbReference>
<keyword evidence="3" id="KW-0544">Nucleosome core</keyword>
<dbReference type="Pfam" id="PF16211">
    <property type="entry name" value="Histone_H2A_C"/>
    <property type="match status" value="1"/>
</dbReference>
<dbReference type="PROSITE" id="PS51154">
    <property type="entry name" value="MACRO"/>
    <property type="match status" value="1"/>
</dbReference>
<dbReference type="Proteomes" id="UP001148838">
    <property type="component" value="Unassembled WGS sequence"/>
</dbReference>
<dbReference type="PANTHER" id="PTHR11106:SF111">
    <property type="entry name" value="MACRO DOMAIN-CONTAINING PROTEIN"/>
    <property type="match status" value="1"/>
</dbReference>
<protein>
    <recommendedName>
        <fullName evidence="5">Macro domain-containing protein</fullName>
    </recommendedName>
</protein>
<feature type="domain" description="Macro" evidence="5">
    <location>
        <begin position="180"/>
        <end position="363"/>
    </location>
</feature>
<evidence type="ECO:0000259" key="5">
    <source>
        <dbReference type="PROSITE" id="PS51154"/>
    </source>
</evidence>
<dbReference type="EMBL" id="JAJSOF020000001">
    <property type="protein sequence ID" value="KAJ4451926.1"/>
    <property type="molecule type" value="Genomic_DNA"/>
</dbReference>
<organism evidence="6 7">
    <name type="scientific">Periplaneta americana</name>
    <name type="common">American cockroach</name>
    <name type="synonym">Blatta americana</name>
    <dbReference type="NCBI Taxonomy" id="6978"/>
    <lineage>
        <taxon>Eukaryota</taxon>
        <taxon>Metazoa</taxon>
        <taxon>Ecdysozoa</taxon>
        <taxon>Arthropoda</taxon>
        <taxon>Hexapoda</taxon>
        <taxon>Insecta</taxon>
        <taxon>Pterygota</taxon>
        <taxon>Neoptera</taxon>
        <taxon>Polyneoptera</taxon>
        <taxon>Dictyoptera</taxon>
        <taxon>Blattodea</taxon>
        <taxon>Blattoidea</taxon>
        <taxon>Blattidae</taxon>
        <taxon>Blattinae</taxon>
        <taxon>Periplaneta</taxon>
    </lineage>
</organism>
<evidence type="ECO:0000256" key="3">
    <source>
        <dbReference type="ARBA" id="ARBA00023269"/>
    </source>
</evidence>
<dbReference type="InterPro" id="IPR009072">
    <property type="entry name" value="Histone-fold"/>
</dbReference>
<feature type="region of interest" description="Disordered" evidence="4">
    <location>
        <begin position="127"/>
        <end position="171"/>
    </location>
</feature>
<dbReference type="Gene3D" id="1.10.20.10">
    <property type="entry name" value="Histone, subunit A"/>
    <property type="match status" value="1"/>
</dbReference>
<dbReference type="InterPro" id="IPR043472">
    <property type="entry name" value="Macro_dom-like"/>
</dbReference>
<sequence>MCLNETYSRVCLGQLLSDAFPIHCGLKQGDALSPLLFNFALEYAIGKVQDNREGLELNGLHQMLVYADDVNVLGENPQMLLKNVTIASGGVLPKIHPELLAKKKGGKFVMGNNMPLTVPYKKPIATKPISHHKKPSPPVPASSGIRAKKAASPSAVKPGKGKGKTKETTANSTTAGAGVTILSEKKLFLGQKLTVVQGDITNITADALVHPTNTSFAMMGDVGQALEKRGGKEFLQEVHDLRSSHGSLDSTTAAVCAGHNFPAKWVIHVHGPSWNEVDATDKLEKTMKNCLTLADQKNLKSLAIPAVGTGRAGFPKQQAAQTILKAISNYFVNVMSSSLKQIYFVLFDMESIGIYTAELAKLDS</sequence>
<evidence type="ECO:0000256" key="2">
    <source>
        <dbReference type="ARBA" id="ARBA00022454"/>
    </source>
</evidence>
<comment type="caution">
    <text evidence="6">The sequence shown here is derived from an EMBL/GenBank/DDBJ whole genome shotgun (WGS) entry which is preliminary data.</text>
</comment>
<dbReference type="InterPro" id="IPR032454">
    <property type="entry name" value="Histone_H2A_C"/>
</dbReference>
<dbReference type="CDD" id="cd02904">
    <property type="entry name" value="Macro_H2A-like"/>
    <property type="match status" value="1"/>
</dbReference>
<dbReference type="SUPFAM" id="SSF52949">
    <property type="entry name" value="Macro domain-like"/>
    <property type="match status" value="1"/>
</dbReference>
<proteinExistence type="predicted"/>
<evidence type="ECO:0000313" key="6">
    <source>
        <dbReference type="EMBL" id="KAJ4451926.1"/>
    </source>
</evidence>
<dbReference type="Pfam" id="PF01661">
    <property type="entry name" value="Macro"/>
    <property type="match status" value="1"/>
</dbReference>
<accession>A0ABQ8U0N7</accession>
<gene>
    <name evidence="6" type="ORF">ANN_03407</name>
</gene>
<keyword evidence="3" id="KW-0238">DNA-binding</keyword>
<keyword evidence="2" id="KW-0158">Chromosome</keyword>
<keyword evidence="7" id="KW-1185">Reference proteome</keyword>